<comment type="caution">
    <text evidence="2">The sequence shown here is derived from an EMBL/GenBank/DDBJ whole genome shotgun (WGS) entry which is preliminary data.</text>
</comment>
<dbReference type="Proteomes" id="UP000253664">
    <property type="component" value="Unassembled WGS sequence"/>
</dbReference>
<evidence type="ECO:0000256" key="1">
    <source>
        <dbReference type="SAM" id="MobiDB-lite"/>
    </source>
</evidence>
<feature type="compositionally biased region" description="Polar residues" evidence="1">
    <location>
        <begin position="400"/>
        <end position="410"/>
    </location>
</feature>
<name>A0A367LBB8_9HYPO</name>
<dbReference type="EMBL" id="LKCN02000010">
    <property type="protein sequence ID" value="RCI11532.1"/>
    <property type="molecule type" value="Genomic_DNA"/>
</dbReference>
<proteinExistence type="predicted"/>
<organism evidence="2 3">
    <name type="scientific">Ophiocordyceps polyrhachis-furcata BCC 54312</name>
    <dbReference type="NCBI Taxonomy" id="1330021"/>
    <lineage>
        <taxon>Eukaryota</taxon>
        <taxon>Fungi</taxon>
        <taxon>Dikarya</taxon>
        <taxon>Ascomycota</taxon>
        <taxon>Pezizomycotina</taxon>
        <taxon>Sordariomycetes</taxon>
        <taxon>Hypocreomycetidae</taxon>
        <taxon>Hypocreales</taxon>
        <taxon>Ophiocordycipitaceae</taxon>
        <taxon>Ophiocordyceps</taxon>
    </lineage>
</organism>
<feature type="compositionally biased region" description="Basic and acidic residues" evidence="1">
    <location>
        <begin position="529"/>
        <end position="538"/>
    </location>
</feature>
<dbReference type="AlphaFoldDB" id="A0A367LBB8"/>
<feature type="compositionally biased region" description="Basic and acidic residues" evidence="1">
    <location>
        <begin position="384"/>
        <end position="399"/>
    </location>
</feature>
<feature type="region of interest" description="Disordered" evidence="1">
    <location>
        <begin position="528"/>
        <end position="556"/>
    </location>
</feature>
<reference evidence="2 3" key="1">
    <citation type="journal article" date="2015" name="BMC Genomics">
        <title>Insights from the genome of Ophiocordyceps polyrhachis-furcata to pathogenicity and host specificity in insect fungi.</title>
        <authorList>
            <person name="Wichadakul D."/>
            <person name="Kobmoo N."/>
            <person name="Ingsriswang S."/>
            <person name="Tangphatsornruang S."/>
            <person name="Chantasingh D."/>
            <person name="Luangsa-ard J.J."/>
            <person name="Eurwilaichitr L."/>
        </authorList>
    </citation>
    <scope>NUCLEOTIDE SEQUENCE [LARGE SCALE GENOMIC DNA]</scope>
    <source>
        <strain evidence="2 3">BCC 54312</strain>
    </source>
</reference>
<sequence>MRANGPMLDIHMSVRGPRAPPPFTLPPMARACHDLRHALSQLTSSFRYSLRDSRTSLSMGQTLRDRSLLTGRCPLLMLSYLHHHGPPSDPIIIGAAAMADKSPSSHLHGLIKSAASKFTAADFHQLPSAKPQTKFFATTSDAETLLLSLAPRATALLRCERSLILSEAALLRWLAGVGDESRPTNDTHLLRQPGLMTARRDMDRRRVPDTEPQPLRSYLPSLLEHGPAWNGRHGEYILTIPVAGMTVASLAPPLSMAERKCVDFQIGQLLRRMSSLQSPNGKFGTAVAVLSPAPTVSDVHWGRTITSDLNSCHDQWSDAFLCMLESALRDAEDFRVAIRYEAVRDHVGRFRHFLDAVTHPCLVAIDAGEDAITLVSTLPDIHHQDDRRSLSDSESRKQLNDSAHGQSSLDTRGATRLKARPARASIRVTGIQEWSNCVFGDPLFASVLSRNVSPEIWNGFKSPLQGHGVGEPLDDMASARIRRLLYECHHAVTTIVREYCRRRSDSDDRELPARKRLTQVLRILDGLDDFGRERRPHPSGDTSPAKRTKSLDGSDV</sequence>
<evidence type="ECO:0000313" key="3">
    <source>
        <dbReference type="Proteomes" id="UP000253664"/>
    </source>
</evidence>
<gene>
    <name evidence="2" type="ORF">L249_7484</name>
</gene>
<protein>
    <submittedName>
        <fullName evidence="2">Uncharacterized protein</fullName>
    </submittedName>
</protein>
<dbReference type="OrthoDB" id="5210591at2759"/>
<feature type="region of interest" description="Disordered" evidence="1">
    <location>
        <begin position="384"/>
        <end position="416"/>
    </location>
</feature>
<accession>A0A367LBB8</accession>
<evidence type="ECO:0000313" key="2">
    <source>
        <dbReference type="EMBL" id="RCI11532.1"/>
    </source>
</evidence>
<keyword evidence="3" id="KW-1185">Reference proteome</keyword>